<dbReference type="Proteomes" id="UP000031623">
    <property type="component" value="Chromosome"/>
</dbReference>
<protein>
    <recommendedName>
        <fullName evidence="1">DUF2281 domain-containing protein</fullName>
    </recommendedName>
</protein>
<dbReference type="AlphaFoldDB" id="A0A090ACQ0"/>
<dbReference type="KEGG" id="tig:THII_0227"/>
<keyword evidence="3" id="KW-1185">Reference proteome</keyword>
<sequence>MKVDELQPIIKTILNLSPQEQFEIITILLRNILDIHKVDEIPQYQDDYKITLKAGTAKGLVIIADDFDEPLDDFKDYMP</sequence>
<organism evidence="2 3">
    <name type="scientific">Thioploca ingrica</name>
    <dbReference type="NCBI Taxonomy" id="40754"/>
    <lineage>
        <taxon>Bacteria</taxon>
        <taxon>Pseudomonadati</taxon>
        <taxon>Pseudomonadota</taxon>
        <taxon>Gammaproteobacteria</taxon>
        <taxon>Thiotrichales</taxon>
        <taxon>Thiotrichaceae</taxon>
        <taxon>Thioploca</taxon>
    </lineage>
</organism>
<dbReference type="Pfam" id="PF10047">
    <property type="entry name" value="DUF2281"/>
    <property type="match status" value="1"/>
</dbReference>
<reference evidence="2 3" key="1">
    <citation type="journal article" date="2014" name="ISME J.">
        <title>Ecophysiology of Thioploca ingrica as revealed by the complete genome sequence supplemented with proteomic evidence.</title>
        <authorList>
            <person name="Kojima H."/>
            <person name="Ogura Y."/>
            <person name="Yamamoto N."/>
            <person name="Togashi T."/>
            <person name="Mori H."/>
            <person name="Watanabe T."/>
            <person name="Nemoto F."/>
            <person name="Kurokawa K."/>
            <person name="Hayashi T."/>
            <person name="Fukui M."/>
        </authorList>
    </citation>
    <scope>NUCLEOTIDE SEQUENCE [LARGE SCALE GENOMIC DNA]</scope>
</reference>
<feature type="domain" description="DUF2281" evidence="1">
    <location>
        <begin position="47"/>
        <end position="77"/>
    </location>
</feature>
<dbReference type="EMBL" id="AP014633">
    <property type="protein sequence ID" value="BAP54524.1"/>
    <property type="molecule type" value="Genomic_DNA"/>
</dbReference>
<accession>A0A090ACQ0</accession>
<gene>
    <name evidence="2" type="ORF">THII_0227</name>
</gene>
<dbReference type="InterPro" id="IPR018739">
    <property type="entry name" value="DUF2281"/>
</dbReference>
<proteinExistence type="predicted"/>
<evidence type="ECO:0000313" key="3">
    <source>
        <dbReference type="Proteomes" id="UP000031623"/>
    </source>
</evidence>
<evidence type="ECO:0000313" key="2">
    <source>
        <dbReference type="EMBL" id="BAP54524.1"/>
    </source>
</evidence>
<evidence type="ECO:0000259" key="1">
    <source>
        <dbReference type="Pfam" id="PF10047"/>
    </source>
</evidence>
<dbReference type="STRING" id="40754.THII_0227"/>
<dbReference type="HOGENOM" id="CLU_2604942_0_0_6"/>
<name>A0A090ACQ0_9GAMM</name>